<keyword evidence="13" id="KW-0808">Transferase</keyword>
<dbReference type="PANTHER" id="PTHR33254:SF4">
    <property type="entry name" value="4-HYDROXY-4-METHYL-2-OXOGLUTARATE ALDOLASE 3-RELATED"/>
    <property type="match status" value="1"/>
</dbReference>
<evidence type="ECO:0000256" key="1">
    <source>
        <dbReference type="ARBA" id="ARBA00001342"/>
    </source>
</evidence>
<sequence length="235" mass="24996">MNASSTPAHLLEGLTTPHVADALLRLGLPVRCAPATVRPLQPGTRVAGRVRPARHAGSVDVFLEALEQSAPGEVLVVDNGGRRGEACVGDLTALEVQGAGLAGMVVWGLHRDTSELHAIGLPVFSEGALPTGPLRLDPQHPDALRSARVGDHTVSPDDVVLGDDDGIVFLPLDRVVEVAERAREIRDTERRQAELVASGVSLRHQLHFGEYLRARAASGTTFREHLRSLGGALEE</sequence>
<dbReference type="InterPro" id="IPR036704">
    <property type="entry name" value="RraA/RraA-like_sf"/>
</dbReference>
<evidence type="ECO:0000256" key="4">
    <source>
        <dbReference type="ARBA" id="ARBA00011233"/>
    </source>
</evidence>
<evidence type="ECO:0000256" key="7">
    <source>
        <dbReference type="ARBA" id="ARBA00016549"/>
    </source>
</evidence>
<dbReference type="EC" id="4.1.1.112" evidence="6"/>
<dbReference type="GO" id="GO:0008168">
    <property type="term" value="F:methyltransferase activity"/>
    <property type="evidence" value="ECO:0007669"/>
    <property type="project" value="UniProtKB-KW"/>
</dbReference>
<comment type="caution">
    <text evidence="13">The sequence shown here is derived from an EMBL/GenBank/DDBJ whole genome shotgun (WGS) entry which is preliminary data.</text>
</comment>
<name>A0ABN3E5F6_9MICO</name>
<dbReference type="Gene3D" id="3.50.30.40">
    <property type="entry name" value="Ribonuclease E inhibitor RraA/RraA-like"/>
    <property type="match status" value="1"/>
</dbReference>
<evidence type="ECO:0000313" key="13">
    <source>
        <dbReference type="EMBL" id="GAA2248843.1"/>
    </source>
</evidence>
<comment type="similarity">
    <text evidence="3">Belongs to the class II aldolase/RraA-like family.</text>
</comment>
<dbReference type="GO" id="GO:0032259">
    <property type="term" value="P:methylation"/>
    <property type="evidence" value="ECO:0007669"/>
    <property type="project" value="UniProtKB-KW"/>
</dbReference>
<evidence type="ECO:0000256" key="9">
    <source>
        <dbReference type="ARBA" id="ARBA00029596"/>
    </source>
</evidence>
<evidence type="ECO:0000256" key="10">
    <source>
        <dbReference type="ARBA" id="ARBA00030169"/>
    </source>
</evidence>
<evidence type="ECO:0000256" key="5">
    <source>
        <dbReference type="ARBA" id="ARBA00012213"/>
    </source>
</evidence>
<comment type="subunit">
    <text evidence="4">Homotrimer.</text>
</comment>
<dbReference type="Proteomes" id="UP001500929">
    <property type="component" value="Unassembled WGS sequence"/>
</dbReference>
<comment type="function">
    <text evidence="8">Catalyzes the aldol cleavage of 4-hydroxy-4-methyl-2-oxoglutarate (HMG) into 2 molecules of pyruvate. Also contains a secondary oxaloacetate (OAA) decarboxylase activity due to the common pyruvate enolate transition state formed following C-C bond cleavage in the retro-aldol and decarboxylation reactions.</text>
</comment>
<protein>
    <recommendedName>
        <fullName evidence="7">Putative 4-hydroxy-4-methyl-2-oxoglutarate aldolase</fullName>
        <ecNumber evidence="6">4.1.1.112</ecNumber>
        <ecNumber evidence="5">4.1.3.17</ecNumber>
    </recommendedName>
    <alternativeName>
        <fullName evidence="11">Oxaloacetate decarboxylase</fullName>
    </alternativeName>
    <alternativeName>
        <fullName evidence="9">Regulator of ribonuclease activity homolog</fullName>
    </alternativeName>
    <alternativeName>
        <fullName evidence="10">RraA-like protein</fullName>
    </alternativeName>
</protein>
<dbReference type="SUPFAM" id="SSF89562">
    <property type="entry name" value="RraA-like"/>
    <property type="match status" value="1"/>
</dbReference>
<organism evidence="13 14">
    <name type="scientific">Herbiconiux moechotypicola</name>
    <dbReference type="NCBI Taxonomy" id="637393"/>
    <lineage>
        <taxon>Bacteria</taxon>
        <taxon>Bacillati</taxon>
        <taxon>Actinomycetota</taxon>
        <taxon>Actinomycetes</taxon>
        <taxon>Micrococcales</taxon>
        <taxon>Microbacteriaceae</taxon>
        <taxon>Herbiconiux</taxon>
    </lineage>
</organism>
<evidence type="ECO:0000256" key="8">
    <source>
        <dbReference type="ARBA" id="ARBA00025046"/>
    </source>
</evidence>
<evidence type="ECO:0000256" key="12">
    <source>
        <dbReference type="ARBA" id="ARBA00047973"/>
    </source>
</evidence>
<dbReference type="CDD" id="cd16841">
    <property type="entry name" value="RraA_family"/>
    <property type="match status" value="1"/>
</dbReference>
<dbReference type="EC" id="4.1.3.17" evidence="5"/>
<proteinExistence type="inferred from homology"/>
<evidence type="ECO:0000313" key="14">
    <source>
        <dbReference type="Proteomes" id="UP001500929"/>
    </source>
</evidence>
<evidence type="ECO:0000256" key="11">
    <source>
        <dbReference type="ARBA" id="ARBA00032305"/>
    </source>
</evidence>
<comment type="catalytic activity">
    <reaction evidence="12">
        <text>oxaloacetate + H(+) = pyruvate + CO2</text>
        <dbReference type="Rhea" id="RHEA:15641"/>
        <dbReference type="ChEBI" id="CHEBI:15361"/>
        <dbReference type="ChEBI" id="CHEBI:15378"/>
        <dbReference type="ChEBI" id="CHEBI:16452"/>
        <dbReference type="ChEBI" id="CHEBI:16526"/>
        <dbReference type="EC" id="4.1.1.112"/>
    </reaction>
</comment>
<keyword evidence="14" id="KW-1185">Reference proteome</keyword>
<keyword evidence="13" id="KW-0489">Methyltransferase</keyword>
<comment type="catalytic activity">
    <reaction evidence="1">
        <text>4-hydroxy-4-methyl-2-oxoglutarate = 2 pyruvate</text>
        <dbReference type="Rhea" id="RHEA:22748"/>
        <dbReference type="ChEBI" id="CHEBI:15361"/>
        <dbReference type="ChEBI" id="CHEBI:58276"/>
        <dbReference type="EC" id="4.1.3.17"/>
    </reaction>
</comment>
<dbReference type="Pfam" id="PF03737">
    <property type="entry name" value="RraA-like"/>
    <property type="match status" value="1"/>
</dbReference>
<dbReference type="PANTHER" id="PTHR33254">
    <property type="entry name" value="4-HYDROXY-4-METHYL-2-OXOGLUTARATE ALDOLASE 3-RELATED"/>
    <property type="match status" value="1"/>
</dbReference>
<reference evidence="13 14" key="1">
    <citation type="journal article" date="2019" name="Int. J. Syst. Evol. Microbiol.">
        <title>The Global Catalogue of Microorganisms (GCM) 10K type strain sequencing project: providing services to taxonomists for standard genome sequencing and annotation.</title>
        <authorList>
            <consortium name="The Broad Institute Genomics Platform"/>
            <consortium name="The Broad Institute Genome Sequencing Center for Infectious Disease"/>
            <person name="Wu L."/>
            <person name="Ma J."/>
        </authorList>
    </citation>
    <scope>NUCLEOTIDE SEQUENCE [LARGE SCALE GENOMIC DNA]</scope>
    <source>
        <strain evidence="13 14">JCM 16117</strain>
    </source>
</reference>
<evidence type="ECO:0000256" key="2">
    <source>
        <dbReference type="ARBA" id="ARBA00001968"/>
    </source>
</evidence>
<gene>
    <name evidence="13" type="ORF">GCM10009851_37870</name>
</gene>
<comment type="cofactor">
    <cofactor evidence="2">
        <name>a divalent metal cation</name>
        <dbReference type="ChEBI" id="CHEBI:60240"/>
    </cofactor>
</comment>
<accession>A0ABN3E5F6</accession>
<dbReference type="RefSeq" id="WP_259481432.1">
    <property type="nucleotide sequence ID" value="NZ_BAAAQY010000014.1"/>
</dbReference>
<dbReference type="EMBL" id="BAAAQY010000014">
    <property type="protein sequence ID" value="GAA2248843.1"/>
    <property type="molecule type" value="Genomic_DNA"/>
</dbReference>
<dbReference type="InterPro" id="IPR005493">
    <property type="entry name" value="RraA/RraA-like"/>
</dbReference>
<evidence type="ECO:0000256" key="6">
    <source>
        <dbReference type="ARBA" id="ARBA00012947"/>
    </source>
</evidence>
<evidence type="ECO:0000256" key="3">
    <source>
        <dbReference type="ARBA" id="ARBA00008621"/>
    </source>
</evidence>